<dbReference type="Gene3D" id="2.60.120.650">
    <property type="entry name" value="Cupin"/>
    <property type="match status" value="1"/>
</dbReference>
<dbReference type="EMBL" id="JAVIXS010000021">
    <property type="protein sequence ID" value="MDR4955146.1"/>
    <property type="molecule type" value="Genomic_DNA"/>
</dbReference>
<sequence length="293" mass="34614">MGIILKPIDVVDDISKEEFYEKYLKPRRPVVIKNMAKKWPAYQKWTMEYMKEVVGDVEVPLYDSSKADPSAPINASAATMKFGDYIDLIQREPTDLRIFLFDPIKYAPKLLEDYISPKELMGGFLDKYPNMFFGGKGSVTFLHFDIDMAHIFHTHFNGRKHILLFDYKWRERLYQIPYATYALEDYDIENPDFTKFPALDGVEGIECYLEHGDTLFMPTGWWHWMKYLDGSFSISLRAWDKSWAVKAHSLWNLTVQRKFDDIMKSNFKKSYMDWKEKMAVKRAEMALKRGLPR</sequence>
<proteinExistence type="predicted"/>
<accession>A0ABU1EBP0</accession>
<organism evidence="2 3">
    <name type="scientific">Chryseobacterium metallicongregator</name>
    <dbReference type="NCBI Taxonomy" id="3073042"/>
    <lineage>
        <taxon>Bacteria</taxon>
        <taxon>Pseudomonadati</taxon>
        <taxon>Bacteroidota</taxon>
        <taxon>Flavobacteriia</taxon>
        <taxon>Flavobacteriales</taxon>
        <taxon>Weeksellaceae</taxon>
        <taxon>Chryseobacterium group</taxon>
        <taxon>Chryseobacterium</taxon>
    </lineage>
</organism>
<feature type="domain" description="JmjC" evidence="1">
    <location>
        <begin position="91"/>
        <end position="257"/>
    </location>
</feature>
<evidence type="ECO:0000259" key="1">
    <source>
        <dbReference type="PROSITE" id="PS51184"/>
    </source>
</evidence>
<dbReference type="Proteomes" id="UP001260959">
    <property type="component" value="Unassembled WGS sequence"/>
</dbReference>
<reference evidence="2 3" key="1">
    <citation type="submission" date="2023-08" db="EMBL/GenBank/DDBJ databases">
        <authorList>
            <person name="Maltman C."/>
        </authorList>
    </citation>
    <scope>NUCLEOTIDE SEQUENCE [LARGE SCALE GENOMIC DNA]</scope>
    <source>
        <strain evidence="2 3">ES2</strain>
    </source>
</reference>
<dbReference type="PROSITE" id="PS51184">
    <property type="entry name" value="JMJC"/>
    <property type="match status" value="1"/>
</dbReference>
<evidence type="ECO:0000313" key="3">
    <source>
        <dbReference type="Proteomes" id="UP001260959"/>
    </source>
</evidence>
<dbReference type="SMART" id="SM00558">
    <property type="entry name" value="JmjC"/>
    <property type="match status" value="1"/>
</dbReference>
<dbReference type="PANTHER" id="PTHR12461:SF105">
    <property type="entry name" value="HYPOXIA-INDUCIBLE FACTOR 1-ALPHA INHIBITOR"/>
    <property type="match status" value="1"/>
</dbReference>
<comment type="caution">
    <text evidence="2">The sequence shown here is derived from an EMBL/GenBank/DDBJ whole genome shotgun (WGS) entry which is preliminary data.</text>
</comment>
<keyword evidence="3" id="KW-1185">Reference proteome</keyword>
<name>A0ABU1EBP0_9FLAO</name>
<dbReference type="InterPro" id="IPR003347">
    <property type="entry name" value="JmjC_dom"/>
</dbReference>
<dbReference type="Pfam" id="PF13621">
    <property type="entry name" value="Cupin_8"/>
    <property type="match status" value="1"/>
</dbReference>
<dbReference type="SUPFAM" id="SSF51197">
    <property type="entry name" value="Clavaminate synthase-like"/>
    <property type="match status" value="1"/>
</dbReference>
<gene>
    <name evidence="2" type="ORF">REB14_23425</name>
</gene>
<dbReference type="RefSeq" id="WP_309523434.1">
    <property type="nucleotide sequence ID" value="NZ_JAVIXS010000021.1"/>
</dbReference>
<dbReference type="InterPro" id="IPR041667">
    <property type="entry name" value="Cupin_8"/>
</dbReference>
<protein>
    <submittedName>
        <fullName evidence="2">Cupin-like domain-containing protein</fullName>
    </submittedName>
</protein>
<evidence type="ECO:0000313" key="2">
    <source>
        <dbReference type="EMBL" id="MDR4955146.1"/>
    </source>
</evidence>
<dbReference type="PANTHER" id="PTHR12461">
    <property type="entry name" value="HYPOXIA-INDUCIBLE FACTOR 1 ALPHA INHIBITOR-RELATED"/>
    <property type="match status" value="1"/>
</dbReference>